<name>A0AB34HNY5_ESCRO</name>
<reference evidence="2 3" key="1">
    <citation type="submission" date="2022-11" db="EMBL/GenBank/DDBJ databases">
        <title>Whole genome sequence of Eschrichtius robustus ER-17-0199.</title>
        <authorList>
            <person name="Bruniche-Olsen A."/>
            <person name="Black A.N."/>
            <person name="Fields C.J."/>
            <person name="Walden K."/>
            <person name="Dewoody J.A."/>
        </authorList>
    </citation>
    <scope>NUCLEOTIDE SEQUENCE [LARGE SCALE GENOMIC DNA]</scope>
    <source>
        <strain evidence="2">ER-17-0199</strain>
        <tissue evidence="2">Blubber</tissue>
    </source>
</reference>
<proteinExistence type="predicted"/>
<dbReference type="EMBL" id="JAIQCJ010001083">
    <property type="protein sequence ID" value="KAJ8792726.1"/>
    <property type="molecule type" value="Genomic_DNA"/>
</dbReference>
<dbReference type="AlphaFoldDB" id="A0AB34HNY5"/>
<evidence type="ECO:0000256" key="1">
    <source>
        <dbReference type="SAM" id="MobiDB-lite"/>
    </source>
</evidence>
<accession>A0AB34HNY5</accession>
<gene>
    <name evidence="2" type="ORF">J1605_019546</name>
</gene>
<evidence type="ECO:0000313" key="2">
    <source>
        <dbReference type="EMBL" id="KAJ8792726.1"/>
    </source>
</evidence>
<comment type="caution">
    <text evidence="2">The sequence shown here is derived from an EMBL/GenBank/DDBJ whole genome shotgun (WGS) entry which is preliminary data.</text>
</comment>
<sequence length="243" mass="25141">MGSYGAPSPAQSLSWMLPGALHPWSGSAHFPAELRWQCSPPWLCPEERLVTSPCRGSSAASCPFPSSLVVVPPSFGVLPVYLLGSVVAPLRHPSRGPSCTLRAQLSQALEELGGQKQRADMEGHGCGEGRGICTRRRVGGTRDAAVGTGTGGWRRAPVSVSAPPSPASPGRAQPIKLELVGGARAGVLLHVFLGESDVSQGGEPLAGLVPPNSAQGPSPGHWGTLGTVLHGELWRPCALSQGY</sequence>
<dbReference type="Proteomes" id="UP001159641">
    <property type="component" value="Unassembled WGS sequence"/>
</dbReference>
<keyword evidence="3" id="KW-1185">Reference proteome</keyword>
<feature type="region of interest" description="Disordered" evidence="1">
    <location>
        <begin position="143"/>
        <end position="171"/>
    </location>
</feature>
<evidence type="ECO:0000313" key="3">
    <source>
        <dbReference type="Proteomes" id="UP001159641"/>
    </source>
</evidence>
<protein>
    <submittedName>
        <fullName evidence="2">Uncharacterized protein</fullName>
    </submittedName>
</protein>
<organism evidence="2 3">
    <name type="scientific">Eschrichtius robustus</name>
    <name type="common">California gray whale</name>
    <name type="synonym">Eschrichtius gibbosus</name>
    <dbReference type="NCBI Taxonomy" id="9764"/>
    <lineage>
        <taxon>Eukaryota</taxon>
        <taxon>Metazoa</taxon>
        <taxon>Chordata</taxon>
        <taxon>Craniata</taxon>
        <taxon>Vertebrata</taxon>
        <taxon>Euteleostomi</taxon>
        <taxon>Mammalia</taxon>
        <taxon>Eutheria</taxon>
        <taxon>Laurasiatheria</taxon>
        <taxon>Artiodactyla</taxon>
        <taxon>Whippomorpha</taxon>
        <taxon>Cetacea</taxon>
        <taxon>Mysticeti</taxon>
        <taxon>Eschrichtiidae</taxon>
        <taxon>Eschrichtius</taxon>
    </lineage>
</organism>